<evidence type="ECO:0000256" key="4">
    <source>
        <dbReference type="SAM" id="Phobius"/>
    </source>
</evidence>
<proteinExistence type="inferred from homology"/>
<dbReference type="Pfam" id="PF00672">
    <property type="entry name" value="HAMP"/>
    <property type="match status" value="1"/>
</dbReference>
<keyword evidence="4" id="KW-0472">Membrane</keyword>
<keyword evidence="8" id="KW-1185">Reference proteome</keyword>
<dbReference type="RefSeq" id="WP_243346980.1">
    <property type="nucleotide sequence ID" value="NZ_AP027081.1"/>
</dbReference>
<dbReference type="GO" id="GO:0007165">
    <property type="term" value="P:signal transduction"/>
    <property type="evidence" value="ECO:0007669"/>
    <property type="project" value="UniProtKB-KW"/>
</dbReference>
<dbReference type="KEGG" id="msea:METESE_26460"/>
<evidence type="ECO:0000256" key="1">
    <source>
        <dbReference type="ARBA" id="ARBA00022500"/>
    </source>
</evidence>
<feature type="transmembrane region" description="Helical" evidence="4">
    <location>
        <begin position="198"/>
        <end position="217"/>
    </location>
</feature>
<name>A0AA48HGB3_9BACT</name>
<comment type="similarity">
    <text evidence="2">Belongs to the methyl-accepting chemotaxis (MCP) protein family.</text>
</comment>
<evidence type="ECO:0000259" key="6">
    <source>
        <dbReference type="PROSITE" id="PS50885"/>
    </source>
</evidence>
<keyword evidence="4" id="KW-0812">Transmembrane</keyword>
<feature type="domain" description="HAMP" evidence="6">
    <location>
        <begin position="223"/>
        <end position="275"/>
    </location>
</feature>
<dbReference type="Pfam" id="PF00015">
    <property type="entry name" value="MCPsignal"/>
    <property type="match status" value="1"/>
</dbReference>
<dbReference type="Proteomes" id="UP001228113">
    <property type="component" value="Chromosome"/>
</dbReference>
<dbReference type="PRINTS" id="PR00260">
    <property type="entry name" value="CHEMTRNSDUCR"/>
</dbReference>
<dbReference type="PROSITE" id="PS50885">
    <property type="entry name" value="HAMP"/>
    <property type="match status" value="1"/>
</dbReference>
<accession>A0AA48HGB3</accession>
<dbReference type="PROSITE" id="PS50111">
    <property type="entry name" value="CHEMOTAXIS_TRANSDUC_2"/>
    <property type="match status" value="1"/>
</dbReference>
<dbReference type="GO" id="GO:0004888">
    <property type="term" value="F:transmembrane signaling receptor activity"/>
    <property type="evidence" value="ECO:0007669"/>
    <property type="project" value="InterPro"/>
</dbReference>
<dbReference type="PANTHER" id="PTHR43531:SF11">
    <property type="entry name" value="METHYL-ACCEPTING CHEMOTAXIS PROTEIN 3"/>
    <property type="match status" value="1"/>
</dbReference>
<evidence type="ECO:0000256" key="3">
    <source>
        <dbReference type="PROSITE-ProRule" id="PRU00284"/>
    </source>
</evidence>
<organism evidence="7 8">
    <name type="scientific">Mesoterricola sediminis</name>
    <dbReference type="NCBI Taxonomy" id="2927980"/>
    <lineage>
        <taxon>Bacteria</taxon>
        <taxon>Pseudomonadati</taxon>
        <taxon>Acidobacteriota</taxon>
        <taxon>Holophagae</taxon>
        <taxon>Holophagales</taxon>
        <taxon>Holophagaceae</taxon>
        <taxon>Mesoterricola</taxon>
    </lineage>
</organism>
<evidence type="ECO:0000313" key="7">
    <source>
        <dbReference type="EMBL" id="BDU77688.1"/>
    </source>
</evidence>
<dbReference type="SUPFAM" id="SSF58104">
    <property type="entry name" value="Methyl-accepting chemotaxis protein (MCP) signaling domain"/>
    <property type="match status" value="1"/>
</dbReference>
<keyword evidence="4" id="KW-1133">Transmembrane helix</keyword>
<dbReference type="SMART" id="SM00283">
    <property type="entry name" value="MA"/>
    <property type="match status" value="1"/>
</dbReference>
<dbReference type="Gene3D" id="1.10.287.950">
    <property type="entry name" value="Methyl-accepting chemotaxis protein"/>
    <property type="match status" value="1"/>
</dbReference>
<feature type="transmembrane region" description="Helical" evidence="4">
    <location>
        <begin position="15"/>
        <end position="37"/>
    </location>
</feature>
<dbReference type="SMART" id="SM00304">
    <property type="entry name" value="HAMP"/>
    <property type="match status" value="1"/>
</dbReference>
<protein>
    <submittedName>
        <fullName evidence="7">Methyl-accepting chemotaxis protein I</fullName>
    </submittedName>
</protein>
<dbReference type="AlphaFoldDB" id="A0AA48HGB3"/>
<reference evidence="7" key="1">
    <citation type="journal article" date="2023" name="Int. J. Syst. Evol. Microbiol.">
        <title>Mesoterricola silvestris gen. nov., sp. nov., Mesoterricola sediminis sp. nov., Geothrix oryzae sp. nov., Geothrix edaphica sp. nov., Geothrix rubra sp. nov., and Geothrix limicola sp. nov., six novel members of Acidobacteriota isolated from soils.</title>
        <authorList>
            <person name="Itoh H."/>
            <person name="Sugisawa Y."/>
            <person name="Mise K."/>
            <person name="Xu Z."/>
            <person name="Kuniyasu M."/>
            <person name="Ushijima N."/>
            <person name="Kawano K."/>
            <person name="Kobayashi E."/>
            <person name="Shiratori Y."/>
            <person name="Masuda Y."/>
            <person name="Senoo K."/>
        </authorList>
    </citation>
    <scope>NUCLEOTIDE SEQUENCE</scope>
    <source>
        <strain evidence="7">W786</strain>
    </source>
</reference>
<dbReference type="GO" id="GO:0006935">
    <property type="term" value="P:chemotaxis"/>
    <property type="evidence" value="ECO:0007669"/>
    <property type="project" value="UniProtKB-KW"/>
</dbReference>
<gene>
    <name evidence="7" type="primary">tsr</name>
    <name evidence="7" type="ORF">METESE_26460</name>
</gene>
<dbReference type="InterPro" id="IPR004089">
    <property type="entry name" value="MCPsignal_dom"/>
</dbReference>
<dbReference type="CDD" id="cd06225">
    <property type="entry name" value="HAMP"/>
    <property type="match status" value="1"/>
</dbReference>
<dbReference type="PANTHER" id="PTHR43531">
    <property type="entry name" value="PROTEIN ICFG"/>
    <property type="match status" value="1"/>
</dbReference>
<feature type="domain" description="Methyl-accepting transducer" evidence="5">
    <location>
        <begin position="287"/>
        <end position="509"/>
    </location>
</feature>
<evidence type="ECO:0000259" key="5">
    <source>
        <dbReference type="PROSITE" id="PS50111"/>
    </source>
</evidence>
<dbReference type="EMBL" id="AP027081">
    <property type="protein sequence ID" value="BDU77688.1"/>
    <property type="molecule type" value="Genomic_DNA"/>
</dbReference>
<keyword evidence="1" id="KW-0145">Chemotaxis</keyword>
<dbReference type="GO" id="GO:0005886">
    <property type="term" value="C:plasma membrane"/>
    <property type="evidence" value="ECO:0007669"/>
    <property type="project" value="TreeGrafter"/>
</dbReference>
<dbReference type="InterPro" id="IPR051310">
    <property type="entry name" value="MCP_chemotaxis"/>
</dbReference>
<evidence type="ECO:0000313" key="8">
    <source>
        <dbReference type="Proteomes" id="UP001228113"/>
    </source>
</evidence>
<dbReference type="InterPro" id="IPR004090">
    <property type="entry name" value="Chemotax_Me-accpt_rcpt"/>
</dbReference>
<dbReference type="InterPro" id="IPR003660">
    <property type="entry name" value="HAMP_dom"/>
</dbReference>
<keyword evidence="3" id="KW-0807">Transducer</keyword>
<evidence type="ECO:0000256" key="2">
    <source>
        <dbReference type="ARBA" id="ARBA00029447"/>
    </source>
</evidence>
<sequence length="539" mass="56090">MAGGFLSRLRVGVRLHLLAGLLLLLAALLWLGGLVALGRTRTTALAALDATRRIAQTGDLARDTQSEFKTQVQEFKDILLRGHDPALLGKYRAAFARAETEVQANLDKLAEALPAAGLDPALARRAQAEHRDLGERYRAGLAAFRPDQPGSYRSVDAALRGVDRPMAAALGELAEQIIARTQALRTQAAQSLEAERRALLLQQTALLLIGLLAALAFTRSLVQGILRPLDAAGACVRRMAGGDFSHAVPVAGQDEFAEMAAHLNGLAGALRTIFRDLGEASARVASGSTELSATAAEMARAAAEIAAFADGQRAAGEQTATSVLAFADSIRDVAGNARANSASAEAMVAAVAEGVAQGREAGEAIEEIRQTNQRMVRAVQVIQDLARQTNLLSLNAAIEAAKAGVHGRGFSVVAEEVRKLAEKSASAAREIAGLIQASEAAMARGLATTGRSGAALESLQGNIHAVARSAREIGAATDAQGRTCDDVARQVETAAAGTERSAAASQELAATVEEVNRTAEFLASVADQVAASIGRFKIA</sequence>